<organism evidence="2 3">
    <name type="scientific">Rossellomorea vietnamensis</name>
    <dbReference type="NCBI Taxonomy" id="218284"/>
    <lineage>
        <taxon>Bacteria</taxon>
        <taxon>Bacillati</taxon>
        <taxon>Bacillota</taxon>
        <taxon>Bacilli</taxon>
        <taxon>Bacillales</taxon>
        <taxon>Bacillaceae</taxon>
        <taxon>Rossellomorea</taxon>
    </lineage>
</organism>
<protein>
    <submittedName>
        <fullName evidence="2">Uncharacterized protein</fullName>
    </submittedName>
</protein>
<accession>A0A5D4KBA6</accession>
<evidence type="ECO:0000256" key="1">
    <source>
        <dbReference type="SAM" id="Phobius"/>
    </source>
</evidence>
<feature type="transmembrane region" description="Helical" evidence="1">
    <location>
        <begin position="32"/>
        <end position="59"/>
    </location>
</feature>
<proteinExistence type="predicted"/>
<comment type="caution">
    <text evidence="2">The sequence shown here is derived from an EMBL/GenBank/DDBJ whole genome shotgun (WGS) entry which is preliminary data.</text>
</comment>
<dbReference type="Proteomes" id="UP000323317">
    <property type="component" value="Unassembled WGS sequence"/>
</dbReference>
<sequence>MKKELNDDIYQPIHVCSFFTIVLYKRLSFNGYFGLIVSFSKITSAGTFSVRVALFFLGYQDALDEISRKF</sequence>
<gene>
    <name evidence="2" type="ORF">FZC79_14075</name>
</gene>
<evidence type="ECO:0000313" key="2">
    <source>
        <dbReference type="EMBL" id="TYR74598.1"/>
    </source>
</evidence>
<dbReference type="AlphaFoldDB" id="A0A5D4KBA6"/>
<reference evidence="2 3" key="1">
    <citation type="submission" date="2019-08" db="EMBL/GenBank/DDBJ databases">
        <title>Bacillus genomes from the desert of Cuatro Cienegas, Coahuila.</title>
        <authorList>
            <person name="Olmedo-Alvarez G."/>
        </authorList>
    </citation>
    <scope>NUCLEOTIDE SEQUENCE [LARGE SCALE GENOMIC DNA]</scope>
    <source>
        <strain evidence="2 3">CH40_1T</strain>
    </source>
</reference>
<evidence type="ECO:0000313" key="3">
    <source>
        <dbReference type="Proteomes" id="UP000323317"/>
    </source>
</evidence>
<keyword evidence="1" id="KW-1133">Transmembrane helix</keyword>
<keyword evidence="1" id="KW-0812">Transmembrane</keyword>
<dbReference type="EMBL" id="VTEH01000011">
    <property type="protein sequence ID" value="TYR74598.1"/>
    <property type="molecule type" value="Genomic_DNA"/>
</dbReference>
<name>A0A5D4KBA6_9BACI</name>
<dbReference type="RefSeq" id="WP_148947426.1">
    <property type="nucleotide sequence ID" value="NZ_VTEH01000011.1"/>
</dbReference>
<keyword evidence="1" id="KW-0472">Membrane</keyword>